<proteinExistence type="predicted"/>
<feature type="non-terminal residue" evidence="1">
    <location>
        <position position="122"/>
    </location>
</feature>
<reference evidence="1" key="1">
    <citation type="submission" date="2020-02" db="EMBL/GenBank/DDBJ databases">
        <authorList>
            <person name="Meier V. D."/>
        </authorList>
    </citation>
    <scope>NUCLEOTIDE SEQUENCE</scope>
    <source>
        <strain evidence="1">AVDCRST_MAG93</strain>
    </source>
</reference>
<gene>
    <name evidence="1" type="ORF">AVDCRST_MAG93-4639</name>
</gene>
<accession>A0A6J4KD17</accession>
<protein>
    <submittedName>
        <fullName evidence="1">Uncharacterized protein</fullName>
    </submittedName>
</protein>
<sequence length="122" mass="13101">MTSKARTRGGSVVQATFLFEKEPNEQMPAVAALDPPKARTIRTSRKEATDVVPQVEVVAPAEPPKARVRRAPRTTIPAVVQQEPVTVTLEPSAVRAPQASRTKEAVTVHMEAIETVAVAPEA</sequence>
<evidence type="ECO:0000313" key="1">
    <source>
        <dbReference type="EMBL" id="CAA9301544.1"/>
    </source>
</evidence>
<name>A0A6J4KD17_9CHLR</name>
<dbReference type="EMBL" id="CADCTR010001566">
    <property type="protein sequence ID" value="CAA9301544.1"/>
    <property type="molecule type" value="Genomic_DNA"/>
</dbReference>
<dbReference type="AlphaFoldDB" id="A0A6J4KD17"/>
<organism evidence="1">
    <name type="scientific">uncultured Chloroflexia bacterium</name>
    <dbReference type="NCBI Taxonomy" id="1672391"/>
    <lineage>
        <taxon>Bacteria</taxon>
        <taxon>Bacillati</taxon>
        <taxon>Chloroflexota</taxon>
        <taxon>Chloroflexia</taxon>
        <taxon>environmental samples</taxon>
    </lineage>
</organism>